<comment type="caution">
    <text evidence="1">The sequence shown here is derived from an EMBL/GenBank/DDBJ whole genome shotgun (WGS) entry which is preliminary data.</text>
</comment>
<proteinExistence type="predicted"/>
<accession>A0AAW1QS52</accession>
<evidence type="ECO:0000313" key="1">
    <source>
        <dbReference type="EMBL" id="KAK9824298.1"/>
    </source>
</evidence>
<evidence type="ECO:0000313" key="2">
    <source>
        <dbReference type="Proteomes" id="UP001489004"/>
    </source>
</evidence>
<dbReference type="AlphaFoldDB" id="A0AAW1QS52"/>
<dbReference type="EMBL" id="JALJOR010000002">
    <property type="protein sequence ID" value="KAK9824298.1"/>
    <property type="molecule type" value="Genomic_DNA"/>
</dbReference>
<keyword evidence="2" id="KW-1185">Reference proteome</keyword>
<name>A0AAW1QS52_9CHLO</name>
<dbReference type="Proteomes" id="UP001489004">
    <property type="component" value="Unassembled WGS sequence"/>
</dbReference>
<organism evidence="1 2">
    <name type="scientific">[Myrmecia] bisecta</name>
    <dbReference type="NCBI Taxonomy" id="41462"/>
    <lineage>
        <taxon>Eukaryota</taxon>
        <taxon>Viridiplantae</taxon>
        <taxon>Chlorophyta</taxon>
        <taxon>core chlorophytes</taxon>
        <taxon>Trebouxiophyceae</taxon>
        <taxon>Trebouxiales</taxon>
        <taxon>Trebouxiaceae</taxon>
        <taxon>Myrmecia</taxon>
    </lineage>
</organism>
<protein>
    <submittedName>
        <fullName evidence="1">Uncharacterized protein</fullName>
    </submittedName>
</protein>
<sequence>MVGVTLGCVELSCDGKEPLTYEKDSPLNEVLEFATTKFGAGSFKYEKDGRSFNATTASNVPGGTYKWQLSAPAAGQETALRIHKAACEAYDSNSCSDDVMFSSPSVNLEGCAHFADWARNAGWQLYFLVDRSLDHDRATTWSPTNIRDTVLVTLRHMCVKQVLMQAASAASFSARQAGKSEWEDCLYMRMDGGLTEISFGSYAAHKESEQLFLAPSNRLKWASSTQVDWGFHWVLREKEIPAGEPLAMQLGEGVTRAAKKAKLAGTGQAGAQPQADAERIFWRFGAIAQNLAFLDIYDF</sequence>
<reference evidence="1 2" key="1">
    <citation type="journal article" date="2024" name="Nat. Commun.">
        <title>Phylogenomics reveals the evolutionary origins of lichenization in chlorophyte algae.</title>
        <authorList>
            <person name="Puginier C."/>
            <person name="Libourel C."/>
            <person name="Otte J."/>
            <person name="Skaloud P."/>
            <person name="Haon M."/>
            <person name="Grisel S."/>
            <person name="Petersen M."/>
            <person name="Berrin J.G."/>
            <person name="Delaux P.M."/>
            <person name="Dal Grande F."/>
            <person name="Keller J."/>
        </authorList>
    </citation>
    <scope>NUCLEOTIDE SEQUENCE [LARGE SCALE GENOMIC DNA]</scope>
    <source>
        <strain evidence="1 2">SAG 2043</strain>
    </source>
</reference>
<gene>
    <name evidence="1" type="ORF">WJX72_009244</name>
</gene>